<comment type="subcellular location">
    <subcellularLocation>
        <location evidence="1 15">Cell membrane</location>
        <topology evidence="1 15">Multi-pass membrane protein</topology>
    </subcellularLocation>
</comment>
<keyword evidence="4 15" id="KW-1003">Cell membrane</keyword>
<evidence type="ECO:0000256" key="4">
    <source>
        <dbReference type="ARBA" id="ARBA00022475"/>
    </source>
</evidence>
<keyword evidence="5" id="KW-0997">Cell inner membrane</keyword>
<reference evidence="16 17" key="1">
    <citation type="journal article" date="2011" name="Front. Microbiol.">
        <title>Genomic signatures of strain selection and enhancement in Bacillus atrophaeus var. globigii, a historical biowarfare simulant.</title>
        <authorList>
            <person name="Gibbons H.S."/>
            <person name="Broomall S.M."/>
            <person name="McNew L.A."/>
            <person name="Daligault H."/>
            <person name="Chapman C."/>
            <person name="Bruce D."/>
            <person name="Karavis M."/>
            <person name="Krepps M."/>
            <person name="McGregor P.A."/>
            <person name="Hong C."/>
            <person name="Park K.H."/>
            <person name="Akmal A."/>
            <person name="Feldman A."/>
            <person name="Lin J.S."/>
            <person name="Chang W.E."/>
            <person name="Higgs B.W."/>
            <person name="Demirev P."/>
            <person name="Lindquist J."/>
            <person name="Liem A."/>
            <person name="Fochler E."/>
            <person name="Read T.D."/>
            <person name="Tapia R."/>
            <person name="Johnson S."/>
            <person name="Bishop-Lilly K.A."/>
            <person name="Detter C."/>
            <person name="Han C."/>
            <person name="Sozhamannan S."/>
            <person name="Rosenzweig C.N."/>
            <person name="Skowronski E.W."/>
        </authorList>
    </citation>
    <scope>NUCLEOTIDE SEQUENCE [LARGE SCALE GENOMIC DNA]</scope>
    <source>
        <strain evidence="16 17">AK5</strain>
    </source>
</reference>
<comment type="function">
    <text evidence="15">Converts heme B (protoheme IX) to heme O by substitution of the vinyl group on carbon 2 of heme B porphyrin ring with a hydroxyethyl farnesyl side group.</text>
</comment>
<dbReference type="Gene3D" id="1.10.357.140">
    <property type="entry name" value="UbiA prenyltransferase"/>
    <property type="match status" value="1"/>
</dbReference>
<feature type="transmembrane region" description="Helical" evidence="15">
    <location>
        <begin position="241"/>
        <end position="261"/>
    </location>
</feature>
<evidence type="ECO:0000256" key="15">
    <source>
        <dbReference type="HAMAP-Rule" id="MF_00154"/>
    </source>
</evidence>
<comment type="caution">
    <text evidence="16">The sequence shown here is derived from an EMBL/GenBank/DDBJ whole genome shotgun (WGS) entry which is preliminary data.</text>
</comment>
<evidence type="ECO:0000256" key="6">
    <source>
        <dbReference type="ARBA" id="ARBA00022679"/>
    </source>
</evidence>
<evidence type="ECO:0000256" key="7">
    <source>
        <dbReference type="ARBA" id="ARBA00022692"/>
    </source>
</evidence>
<dbReference type="AlphaFoldDB" id="A0A432VVR0"/>
<name>A0A432VVR0_9GAMM</name>
<evidence type="ECO:0000256" key="10">
    <source>
        <dbReference type="ARBA" id="ARBA00023136"/>
    </source>
</evidence>
<dbReference type="InterPro" id="IPR006369">
    <property type="entry name" value="Protohaem_IX_farnesylTrfase"/>
</dbReference>
<evidence type="ECO:0000256" key="13">
    <source>
        <dbReference type="ARBA" id="ARBA00042475"/>
    </source>
</evidence>
<evidence type="ECO:0000256" key="3">
    <source>
        <dbReference type="ARBA" id="ARBA00012292"/>
    </source>
</evidence>
<feature type="transmembrane region" description="Helical" evidence="15">
    <location>
        <begin position="117"/>
        <end position="138"/>
    </location>
</feature>
<dbReference type="Proteomes" id="UP000288212">
    <property type="component" value="Unassembled WGS sequence"/>
</dbReference>
<feature type="transmembrane region" description="Helical" evidence="15">
    <location>
        <begin position="145"/>
        <end position="164"/>
    </location>
</feature>
<keyword evidence="7 15" id="KW-0812">Transmembrane</keyword>
<dbReference type="NCBIfam" id="TIGR01473">
    <property type="entry name" value="cyoE_ctaB"/>
    <property type="match status" value="1"/>
</dbReference>
<accession>A0A432VVR0</accession>
<evidence type="ECO:0000313" key="16">
    <source>
        <dbReference type="EMBL" id="RUO20594.1"/>
    </source>
</evidence>
<keyword evidence="17" id="KW-1185">Reference proteome</keyword>
<evidence type="ECO:0000256" key="12">
    <source>
        <dbReference type="ARBA" id="ARBA00040810"/>
    </source>
</evidence>
<dbReference type="InterPro" id="IPR030470">
    <property type="entry name" value="UbiA_prenylTrfase_CS"/>
</dbReference>
<dbReference type="EC" id="2.5.1.141" evidence="3 15"/>
<dbReference type="UniPathway" id="UPA00834">
    <property type="reaction ID" value="UER00712"/>
</dbReference>
<sequence length="295" mass="32622">MANQVALTQRASWREYLELTKPRVVALLLLTALVGMALATPTWVAAEILIPAMVGIGLMASSAAAVNHLVDRHIDAKMARTLRRPLPTGALSPRKVLTFAMVIGILGYIVLELFVNRITAVLTLASLVGYAVIYTMYLKRATPQNIVIGGLAGAAPPLLGWTAVTGEIHAFPLLLVMIVFTWTPPHFWALAVHRAKDYAKAEIPMLPVTHGIAFTKTCILLYTILLTAVCVLPYLVGMSGWLYLAGVSVLNLIFLGYAWKLKYRPEKLTAWKMFKFSIWHLMLLFILLLADHYML</sequence>
<comment type="similarity">
    <text evidence="15">Belongs to the UbiA prenyltransferase family. Protoheme IX farnesyltransferase subfamily.</text>
</comment>
<dbReference type="InterPro" id="IPR044878">
    <property type="entry name" value="UbiA_sf"/>
</dbReference>
<feature type="transmembrane region" description="Helical" evidence="15">
    <location>
        <begin position="170"/>
        <end position="192"/>
    </location>
</feature>
<keyword evidence="9 15" id="KW-0350">Heme biosynthesis</keyword>
<feature type="transmembrane region" description="Helical" evidence="15">
    <location>
        <begin position="91"/>
        <end position="111"/>
    </location>
</feature>
<dbReference type="RefSeq" id="WP_126791653.1">
    <property type="nucleotide sequence ID" value="NZ_PIPI01000002.1"/>
</dbReference>
<dbReference type="GO" id="GO:0005886">
    <property type="term" value="C:plasma membrane"/>
    <property type="evidence" value="ECO:0007669"/>
    <property type="project" value="UniProtKB-SubCell"/>
</dbReference>
<comment type="miscellaneous">
    <text evidence="15">Carbon 2 of the heme B porphyrin ring is defined according to the Fischer nomenclature.</text>
</comment>
<evidence type="ECO:0000256" key="1">
    <source>
        <dbReference type="ARBA" id="ARBA00004651"/>
    </source>
</evidence>
<organism evidence="16 17">
    <name type="scientific">Aliidiomarina haloalkalitolerans</name>
    <dbReference type="NCBI Taxonomy" id="859059"/>
    <lineage>
        <taxon>Bacteria</taxon>
        <taxon>Pseudomonadati</taxon>
        <taxon>Pseudomonadota</taxon>
        <taxon>Gammaproteobacteria</taxon>
        <taxon>Alteromonadales</taxon>
        <taxon>Idiomarinaceae</taxon>
        <taxon>Aliidiomarina</taxon>
    </lineage>
</organism>
<dbReference type="PROSITE" id="PS00943">
    <property type="entry name" value="UBIA"/>
    <property type="match status" value="1"/>
</dbReference>
<evidence type="ECO:0000256" key="14">
    <source>
        <dbReference type="ARBA" id="ARBA00047690"/>
    </source>
</evidence>
<dbReference type="CDD" id="cd13957">
    <property type="entry name" value="PT_UbiA_Cox10"/>
    <property type="match status" value="1"/>
</dbReference>
<feature type="transmembrane region" description="Helical" evidence="15">
    <location>
        <begin position="49"/>
        <end position="70"/>
    </location>
</feature>
<dbReference type="NCBIfam" id="NF003349">
    <property type="entry name" value="PRK04375.1-2"/>
    <property type="match status" value="1"/>
</dbReference>
<evidence type="ECO:0000256" key="2">
    <source>
        <dbReference type="ARBA" id="ARBA00004919"/>
    </source>
</evidence>
<evidence type="ECO:0000256" key="5">
    <source>
        <dbReference type="ARBA" id="ARBA00022519"/>
    </source>
</evidence>
<keyword evidence="6 15" id="KW-0808">Transferase</keyword>
<evidence type="ECO:0000313" key="17">
    <source>
        <dbReference type="Proteomes" id="UP000288212"/>
    </source>
</evidence>
<dbReference type="OrthoDB" id="9814417at2"/>
<protein>
    <recommendedName>
        <fullName evidence="12 15">Protoheme IX farnesyltransferase</fullName>
        <ecNumber evidence="3 15">2.5.1.141</ecNumber>
    </recommendedName>
    <alternativeName>
        <fullName evidence="13 15">Heme B farnesyltransferase</fullName>
    </alternativeName>
    <alternativeName>
        <fullName evidence="11 15">Heme O synthase</fullName>
    </alternativeName>
</protein>
<dbReference type="GO" id="GO:0008495">
    <property type="term" value="F:protoheme IX farnesyltransferase activity"/>
    <property type="evidence" value="ECO:0007669"/>
    <property type="project" value="UniProtKB-UniRule"/>
</dbReference>
<dbReference type="Pfam" id="PF01040">
    <property type="entry name" value="UbiA"/>
    <property type="match status" value="1"/>
</dbReference>
<comment type="catalytic activity">
    <reaction evidence="14 15">
        <text>heme b + (2E,6E)-farnesyl diphosphate + H2O = Fe(II)-heme o + diphosphate</text>
        <dbReference type="Rhea" id="RHEA:28070"/>
        <dbReference type="ChEBI" id="CHEBI:15377"/>
        <dbReference type="ChEBI" id="CHEBI:33019"/>
        <dbReference type="ChEBI" id="CHEBI:60344"/>
        <dbReference type="ChEBI" id="CHEBI:60530"/>
        <dbReference type="ChEBI" id="CHEBI:175763"/>
        <dbReference type="EC" id="2.5.1.141"/>
    </reaction>
</comment>
<dbReference type="PANTHER" id="PTHR43448:SF7">
    <property type="entry name" value="4-HYDROXYBENZOATE SOLANESYLTRANSFERASE"/>
    <property type="match status" value="1"/>
</dbReference>
<comment type="pathway">
    <text evidence="2 15">Porphyrin-containing compound metabolism; heme O biosynthesis; heme O from protoheme: step 1/1.</text>
</comment>
<dbReference type="GO" id="GO:0048034">
    <property type="term" value="P:heme O biosynthetic process"/>
    <property type="evidence" value="ECO:0007669"/>
    <property type="project" value="UniProtKB-UniRule"/>
</dbReference>
<evidence type="ECO:0000256" key="11">
    <source>
        <dbReference type="ARBA" id="ARBA00030253"/>
    </source>
</evidence>
<evidence type="ECO:0000256" key="9">
    <source>
        <dbReference type="ARBA" id="ARBA00023133"/>
    </source>
</evidence>
<dbReference type="HAMAP" id="MF_00154">
    <property type="entry name" value="CyoE_CtaB"/>
    <property type="match status" value="1"/>
</dbReference>
<dbReference type="InterPro" id="IPR000537">
    <property type="entry name" value="UbiA_prenyltransferase"/>
</dbReference>
<keyword evidence="8 15" id="KW-1133">Transmembrane helix</keyword>
<feature type="transmembrane region" description="Helical" evidence="15">
    <location>
        <begin position="213"/>
        <end position="235"/>
    </location>
</feature>
<feature type="transmembrane region" description="Helical" evidence="15">
    <location>
        <begin position="273"/>
        <end position="290"/>
    </location>
</feature>
<proteinExistence type="inferred from homology"/>
<keyword evidence="10 15" id="KW-0472">Membrane</keyword>
<dbReference type="EMBL" id="PIPI01000002">
    <property type="protein sequence ID" value="RUO20594.1"/>
    <property type="molecule type" value="Genomic_DNA"/>
</dbReference>
<gene>
    <name evidence="15" type="primary">cyoE</name>
    <name evidence="16" type="ORF">CWE06_04590</name>
</gene>
<dbReference type="FunFam" id="1.10.357.140:FF:000001">
    <property type="entry name" value="Protoheme IX farnesyltransferase"/>
    <property type="match status" value="1"/>
</dbReference>
<dbReference type="PANTHER" id="PTHR43448">
    <property type="entry name" value="PROTOHEME IX FARNESYLTRANSFERASE, MITOCHONDRIAL"/>
    <property type="match status" value="1"/>
</dbReference>
<evidence type="ECO:0000256" key="8">
    <source>
        <dbReference type="ARBA" id="ARBA00022989"/>
    </source>
</evidence>